<accession>A0ABW5I9V5</accession>
<protein>
    <submittedName>
        <fullName evidence="1">Uncharacterized protein</fullName>
    </submittedName>
</protein>
<keyword evidence="2" id="KW-1185">Reference proteome</keyword>
<evidence type="ECO:0000313" key="2">
    <source>
        <dbReference type="Proteomes" id="UP001597542"/>
    </source>
</evidence>
<dbReference type="RefSeq" id="WP_344285042.1">
    <property type="nucleotide sequence ID" value="NZ_BAAAHV010000022.1"/>
</dbReference>
<dbReference type="EMBL" id="JBHUKQ010000019">
    <property type="protein sequence ID" value="MFD2486151.1"/>
    <property type="molecule type" value="Genomic_DNA"/>
</dbReference>
<sequence length="71" mass="7283">MDYVVVLAGEVSAVCSFDLDHARAEIGESAGGQRGGDGLFDGDDGESVQREVGGGWVHAPYYSSTFGGTLG</sequence>
<proteinExistence type="predicted"/>
<comment type="caution">
    <text evidence="1">The sequence shown here is derived from an EMBL/GenBank/DDBJ whole genome shotgun (WGS) entry which is preliminary data.</text>
</comment>
<name>A0ABW5I9V5_9PSEU</name>
<evidence type="ECO:0000313" key="1">
    <source>
        <dbReference type="EMBL" id="MFD2486151.1"/>
    </source>
</evidence>
<dbReference type="Proteomes" id="UP001597542">
    <property type="component" value="Unassembled WGS sequence"/>
</dbReference>
<organism evidence="1 2">
    <name type="scientific">Amycolatopsis albidoflavus</name>
    <dbReference type="NCBI Taxonomy" id="102226"/>
    <lineage>
        <taxon>Bacteria</taxon>
        <taxon>Bacillati</taxon>
        <taxon>Actinomycetota</taxon>
        <taxon>Actinomycetes</taxon>
        <taxon>Pseudonocardiales</taxon>
        <taxon>Pseudonocardiaceae</taxon>
        <taxon>Amycolatopsis</taxon>
    </lineage>
</organism>
<reference evidence="2" key="1">
    <citation type="journal article" date="2019" name="Int. J. Syst. Evol. Microbiol.">
        <title>The Global Catalogue of Microorganisms (GCM) 10K type strain sequencing project: providing services to taxonomists for standard genome sequencing and annotation.</title>
        <authorList>
            <consortium name="The Broad Institute Genomics Platform"/>
            <consortium name="The Broad Institute Genome Sequencing Center for Infectious Disease"/>
            <person name="Wu L."/>
            <person name="Ma J."/>
        </authorList>
    </citation>
    <scope>NUCLEOTIDE SEQUENCE [LARGE SCALE GENOMIC DNA]</scope>
    <source>
        <strain evidence="2">CGMCC 4.7638</strain>
    </source>
</reference>
<gene>
    <name evidence="1" type="ORF">ACFSUT_38165</name>
</gene>